<dbReference type="Gene3D" id="2.60.120.200">
    <property type="match status" value="1"/>
</dbReference>
<evidence type="ECO:0008006" key="2">
    <source>
        <dbReference type="Google" id="ProtNLM"/>
    </source>
</evidence>
<comment type="caution">
    <text evidence="1">The sequence shown here is derived from an EMBL/GenBank/DDBJ whole genome shotgun (WGS) entry which is preliminary data.</text>
</comment>
<protein>
    <recommendedName>
        <fullName evidence="2">LamG domain-containing protein</fullName>
    </recommendedName>
</protein>
<dbReference type="InterPro" id="IPR013320">
    <property type="entry name" value="ConA-like_dom_sf"/>
</dbReference>
<name>A0A2N0B4S6_9LEPT</name>
<organism evidence="1">
    <name type="scientific">Leptospira ellisii</name>
    <dbReference type="NCBI Taxonomy" id="2023197"/>
    <lineage>
        <taxon>Bacteria</taxon>
        <taxon>Pseudomonadati</taxon>
        <taxon>Spirochaetota</taxon>
        <taxon>Spirochaetia</taxon>
        <taxon>Leptospirales</taxon>
        <taxon>Leptospiraceae</taxon>
        <taxon>Leptospira</taxon>
    </lineage>
</organism>
<sequence>MVCFHLTLNRFSITNRPIFTRLGSLILSLSFFVSCMHADKISLDSSNPLGFMLQIVVPNTVSGIGSGGQNGAGPSLQATGGIHSVSLSWSAVSDGSSFKIYSSTSSDVNATSPDITSGGTTASSFVHSALNGGETRFYLLEKILPDGSKSYSSVVQATTYYLPSDVSSLIFWLGADFGVTKDASNLVTNWTDRIGSLAYSNVYASQEPIWVPNYRNQQAFITTSQSASRFFQGPGIPISGSSYTILSVVEQTTADSSSQGMIELTGGGNDLILKFQGGKLLVNNGGGDFQSNAYTTTNAHVMTAQFSASSTSLYINGTLNKTTSNVYPIVGNSIGYIGVYFGGAGFDGKIGEILVYDQGLSAADRIKAECYLGFKYGISVPHSCN</sequence>
<dbReference type="Pfam" id="PF13385">
    <property type="entry name" value="Laminin_G_3"/>
    <property type="match status" value="1"/>
</dbReference>
<reference evidence="1" key="1">
    <citation type="submission" date="2017-07" db="EMBL/GenBank/DDBJ databases">
        <title>Leptospira spp. isolated from tropical soils.</title>
        <authorList>
            <person name="Thibeaux R."/>
            <person name="Iraola G."/>
            <person name="Ferres I."/>
            <person name="Bierque E."/>
            <person name="Girault D."/>
            <person name="Soupe-Gilbert M.-E."/>
            <person name="Picardeau M."/>
            <person name="Goarant C."/>
        </authorList>
    </citation>
    <scope>NUCLEOTIDE SEQUENCE [LARGE SCALE GENOMIC DNA]</scope>
    <source>
        <strain evidence="1">ATI7-C-A5</strain>
    </source>
</reference>
<accession>A0A2N0BKE6</accession>
<gene>
    <name evidence="1" type="ORF">CH379_18365</name>
</gene>
<dbReference type="AlphaFoldDB" id="A0A2N0B4S6"/>
<accession>A0A2N0B4S6</accession>
<evidence type="ECO:0000313" key="1">
    <source>
        <dbReference type="EMBL" id="PJZ91493.1"/>
    </source>
</evidence>
<dbReference type="SUPFAM" id="SSF49899">
    <property type="entry name" value="Concanavalin A-like lectins/glucanases"/>
    <property type="match status" value="1"/>
</dbReference>
<dbReference type="Gene3D" id="2.60.40.10">
    <property type="entry name" value="Immunoglobulins"/>
    <property type="match status" value="1"/>
</dbReference>
<dbReference type="EMBL" id="NPEF01000270">
    <property type="protein sequence ID" value="PJZ91493.1"/>
    <property type="molecule type" value="Genomic_DNA"/>
</dbReference>
<dbReference type="InterPro" id="IPR013783">
    <property type="entry name" value="Ig-like_fold"/>
</dbReference>
<proteinExistence type="predicted"/>